<dbReference type="Pfam" id="PF02636">
    <property type="entry name" value="Methyltransf_28"/>
    <property type="match status" value="1"/>
</dbReference>
<gene>
    <name evidence="18" type="ORF">PSACC_02613</name>
</gene>
<dbReference type="PANTHER" id="PTHR15938:SF0">
    <property type="entry name" value="HOMOLOGOUS-PAIRING PROTEIN 2 HOMOLOG"/>
    <property type="match status" value="1"/>
</dbReference>
<dbReference type="EC" id="2.1.1.320" evidence="5"/>
<evidence type="ECO:0000259" key="17">
    <source>
        <dbReference type="Pfam" id="PF18517"/>
    </source>
</evidence>
<evidence type="ECO:0000256" key="1">
    <source>
        <dbReference type="ARBA" id="ARBA00004123"/>
    </source>
</evidence>
<dbReference type="InterPro" id="IPR029063">
    <property type="entry name" value="SAM-dependent_MTases_sf"/>
</dbReference>
<dbReference type="PANTHER" id="PTHR15938">
    <property type="entry name" value="TBP-1 INTERACTING PROTEIN"/>
    <property type="match status" value="1"/>
</dbReference>
<dbReference type="GO" id="GO:0010774">
    <property type="term" value="P:meiotic strand invasion involved in reciprocal meiotic recombination"/>
    <property type="evidence" value="ECO:0007669"/>
    <property type="project" value="TreeGrafter"/>
</dbReference>
<dbReference type="GO" id="GO:0007129">
    <property type="term" value="P:homologous chromosome pairing at meiosis"/>
    <property type="evidence" value="ECO:0007669"/>
    <property type="project" value="TreeGrafter"/>
</dbReference>
<dbReference type="Gene3D" id="1.10.10.10">
    <property type="entry name" value="Winged helix-like DNA-binding domain superfamily/Winged helix DNA-binding domain"/>
    <property type="match status" value="1"/>
</dbReference>
<dbReference type="EMBL" id="MTSL01000169">
    <property type="protein sequence ID" value="PJF17573.1"/>
    <property type="molecule type" value="Genomic_DNA"/>
</dbReference>
<name>A0A2H9TIJ4_9FUNG</name>
<dbReference type="GO" id="GO:0032259">
    <property type="term" value="P:methylation"/>
    <property type="evidence" value="ECO:0007669"/>
    <property type="project" value="UniProtKB-KW"/>
</dbReference>
<evidence type="ECO:0000256" key="9">
    <source>
        <dbReference type="ARBA" id="ARBA00023054"/>
    </source>
</evidence>
<keyword evidence="13" id="KW-0469">Meiosis</keyword>
<evidence type="ECO:0000256" key="3">
    <source>
        <dbReference type="ARBA" id="ARBA00005891"/>
    </source>
</evidence>
<protein>
    <recommendedName>
        <fullName evidence="6">Homologous-pairing protein 2 homolog</fullName>
        <ecNumber evidence="5">2.1.1.320</ecNumber>
    </recommendedName>
</protein>
<comment type="subcellular location">
    <subcellularLocation>
        <location evidence="2">Mitochondrion</location>
    </subcellularLocation>
    <subcellularLocation>
        <location evidence="1">Nucleus</location>
    </subcellularLocation>
</comment>
<comment type="catalytic activity">
    <reaction evidence="14">
        <text>L-arginyl-[protein] + 2 S-adenosyl-L-methionine = N(omega),N(omega)'-dimethyl-L-arginyl-[protein] + 2 S-adenosyl-L-homocysteine + 2 H(+)</text>
        <dbReference type="Rhea" id="RHEA:48108"/>
        <dbReference type="Rhea" id="RHEA-COMP:10532"/>
        <dbReference type="Rhea" id="RHEA-COMP:11992"/>
        <dbReference type="ChEBI" id="CHEBI:15378"/>
        <dbReference type="ChEBI" id="CHEBI:29965"/>
        <dbReference type="ChEBI" id="CHEBI:57856"/>
        <dbReference type="ChEBI" id="CHEBI:59789"/>
        <dbReference type="ChEBI" id="CHEBI:88221"/>
        <dbReference type="EC" id="2.1.1.320"/>
    </reaction>
</comment>
<dbReference type="GO" id="GO:0120231">
    <property type="term" value="C:DNA recombinase auxiliary factor complex"/>
    <property type="evidence" value="ECO:0007669"/>
    <property type="project" value="TreeGrafter"/>
</dbReference>
<reference evidence="18 19" key="1">
    <citation type="submission" date="2016-10" db="EMBL/GenBank/DDBJ databases">
        <title>The genome of Paramicrosporidium saccamoebae is the missing link in understanding Cryptomycota and Microsporidia evolution.</title>
        <authorList>
            <person name="Quandt C.A."/>
            <person name="Beaudet D."/>
            <person name="Corsaro D."/>
            <person name="Michel R."/>
            <person name="Corradi N."/>
            <person name="James T."/>
        </authorList>
    </citation>
    <scope>NUCLEOTIDE SEQUENCE [LARGE SCALE GENOMIC DNA]</scope>
    <source>
        <strain evidence="18 19">KSL3</strain>
    </source>
</reference>
<keyword evidence="11" id="KW-0233">DNA recombination</keyword>
<evidence type="ECO:0000256" key="8">
    <source>
        <dbReference type="ARBA" id="ARBA00022679"/>
    </source>
</evidence>
<dbReference type="Proteomes" id="UP000240830">
    <property type="component" value="Unassembled WGS sequence"/>
</dbReference>
<dbReference type="Gene3D" id="3.40.50.12710">
    <property type="match status" value="1"/>
</dbReference>
<feature type="non-terminal residue" evidence="18">
    <location>
        <position position="1"/>
    </location>
</feature>
<keyword evidence="7" id="KW-0489">Methyltransferase</keyword>
<dbReference type="GO" id="GO:0005739">
    <property type="term" value="C:mitochondrion"/>
    <property type="evidence" value="ECO:0007669"/>
    <property type="project" value="UniProtKB-SubCell"/>
</dbReference>
<dbReference type="GO" id="GO:0000709">
    <property type="term" value="P:meiotic joint molecule formation"/>
    <property type="evidence" value="ECO:0007669"/>
    <property type="project" value="TreeGrafter"/>
</dbReference>
<dbReference type="InterPro" id="IPR040661">
    <property type="entry name" value="LZ3wCH"/>
</dbReference>
<dbReference type="GO" id="GO:0003690">
    <property type="term" value="F:double-stranded DNA binding"/>
    <property type="evidence" value="ECO:0007669"/>
    <property type="project" value="TreeGrafter"/>
</dbReference>
<dbReference type="STRING" id="1246581.A0A2H9TIJ4"/>
<proteinExistence type="inferred from homology"/>
<evidence type="ECO:0000256" key="5">
    <source>
        <dbReference type="ARBA" id="ARBA00011935"/>
    </source>
</evidence>
<evidence type="ECO:0000256" key="6">
    <source>
        <dbReference type="ARBA" id="ARBA00016093"/>
    </source>
</evidence>
<keyword evidence="10" id="KW-0496">Mitochondrion</keyword>
<dbReference type="SUPFAM" id="SSF53335">
    <property type="entry name" value="S-adenosyl-L-methionine-dependent methyltransferases"/>
    <property type="match status" value="1"/>
</dbReference>
<keyword evidence="19" id="KW-1185">Reference proteome</keyword>
<dbReference type="AlphaFoldDB" id="A0A2H9TIJ4"/>
<feature type="domain" description="Homologous-pairing protein 2 winged helix" evidence="16">
    <location>
        <begin position="289"/>
        <end position="331"/>
    </location>
</feature>
<evidence type="ECO:0000256" key="10">
    <source>
        <dbReference type="ARBA" id="ARBA00023128"/>
    </source>
</evidence>
<evidence type="ECO:0000259" key="16">
    <source>
        <dbReference type="Pfam" id="PF07106"/>
    </source>
</evidence>
<feature type="domain" description="Leucine zipper with capping helix" evidence="17">
    <location>
        <begin position="425"/>
        <end position="476"/>
    </location>
</feature>
<keyword evidence="9 15" id="KW-0175">Coiled coil</keyword>
<evidence type="ECO:0000256" key="2">
    <source>
        <dbReference type="ARBA" id="ARBA00004173"/>
    </source>
</evidence>
<dbReference type="Pfam" id="PF18517">
    <property type="entry name" value="LZ3wCH"/>
    <property type="match status" value="1"/>
</dbReference>
<evidence type="ECO:0000256" key="12">
    <source>
        <dbReference type="ARBA" id="ARBA00023242"/>
    </source>
</evidence>
<evidence type="ECO:0000256" key="11">
    <source>
        <dbReference type="ARBA" id="ARBA00023172"/>
    </source>
</evidence>
<evidence type="ECO:0000313" key="19">
    <source>
        <dbReference type="Proteomes" id="UP000240830"/>
    </source>
</evidence>
<dbReference type="OrthoDB" id="272266at2759"/>
<evidence type="ECO:0000256" key="4">
    <source>
        <dbReference type="ARBA" id="ARBA00007922"/>
    </source>
</evidence>
<dbReference type="InterPro" id="IPR003788">
    <property type="entry name" value="NDUFAF7"/>
</dbReference>
<dbReference type="InterPro" id="IPR036388">
    <property type="entry name" value="WH-like_DNA-bd_sf"/>
</dbReference>
<dbReference type="GO" id="GO:0035243">
    <property type="term" value="F:protein-arginine omega-N symmetric methyltransferase activity"/>
    <property type="evidence" value="ECO:0007669"/>
    <property type="project" value="UniProtKB-EC"/>
</dbReference>
<evidence type="ECO:0000313" key="18">
    <source>
        <dbReference type="EMBL" id="PJF17573.1"/>
    </source>
</evidence>
<organism evidence="18 19">
    <name type="scientific">Paramicrosporidium saccamoebae</name>
    <dbReference type="NCBI Taxonomy" id="1246581"/>
    <lineage>
        <taxon>Eukaryota</taxon>
        <taxon>Fungi</taxon>
        <taxon>Fungi incertae sedis</taxon>
        <taxon>Cryptomycota</taxon>
        <taxon>Cryptomycota incertae sedis</taxon>
        <taxon>Paramicrosporidium</taxon>
    </lineage>
</organism>
<evidence type="ECO:0000256" key="15">
    <source>
        <dbReference type="SAM" id="Coils"/>
    </source>
</evidence>
<comment type="similarity">
    <text evidence="3">Belongs to the NDUFAF7 family.</text>
</comment>
<comment type="caution">
    <text evidence="18">The sequence shown here is derived from an EMBL/GenBank/DDBJ whole genome shotgun (WGS) entry which is preliminary data.</text>
</comment>
<evidence type="ECO:0000256" key="13">
    <source>
        <dbReference type="ARBA" id="ARBA00023254"/>
    </source>
</evidence>
<keyword evidence="12" id="KW-0539">Nucleus</keyword>
<dbReference type="Pfam" id="PF07106">
    <property type="entry name" value="WHD_TBPIP"/>
    <property type="match status" value="1"/>
</dbReference>
<evidence type="ECO:0000256" key="7">
    <source>
        <dbReference type="ARBA" id="ARBA00022603"/>
    </source>
</evidence>
<dbReference type="GO" id="GO:0000794">
    <property type="term" value="C:condensed nuclear chromosome"/>
    <property type="evidence" value="ECO:0007669"/>
    <property type="project" value="TreeGrafter"/>
</dbReference>
<dbReference type="InterPro" id="IPR010776">
    <property type="entry name" value="Hop2_WH_dom"/>
</dbReference>
<keyword evidence="8" id="KW-0808">Transferase</keyword>
<dbReference type="InterPro" id="IPR038375">
    <property type="entry name" value="NDUFAF7_sf"/>
</dbReference>
<feature type="coiled-coil region" evidence="15">
    <location>
        <begin position="344"/>
        <end position="371"/>
    </location>
</feature>
<comment type="similarity">
    <text evidence="4">Belongs to the HOP2 family.</text>
</comment>
<sequence>ILGIFLLHSLEAQLGHLKYRGIRLIELGPGKGTLASDIIRVRLTMPLLTSEDIFAICPKLRRVQEDLLRSKFPQVDYKWCATADEIRDEVLVDGLDVGDDVQFRLVKSSGATSPMRILKVETRYEGIEIGSSIEIAPESLRIAKHFANLICRSGGIFVAAIRRHRLLESPLEAVGEADLSADVNFGLLAECFASNLFQLTGPCTQKQFLESYGIRERLAAISGRADQKTREDLESQVFRLTNEAQMGSIYKVNFGKRIFIPITTSGIFSFILNYQRRLDNPKSNENVIMADIFNNLHGQVGKTAVAKSLTTLVEKAEISGKAYGKQWVYVARQDTLPTPSPEDLNLLDAEIESLKKSVDEKREATRQIQSRIGHHHSHNILELNSLNNSLTNEVMAKRIQELTEENATFIKRLELLRTGTRRVDPVEKAKVDKMYELHCKEWKSRKRMCKEMLDAITENLPQSPSAFMEELGMETDPVGTK</sequence>
<evidence type="ECO:0000256" key="14">
    <source>
        <dbReference type="ARBA" id="ARBA00048612"/>
    </source>
</evidence>
<dbReference type="GO" id="GO:0120230">
    <property type="term" value="F:recombinase activator activity"/>
    <property type="evidence" value="ECO:0007669"/>
    <property type="project" value="TreeGrafter"/>
</dbReference>
<accession>A0A2H9TIJ4</accession>